<proteinExistence type="predicted"/>
<evidence type="ECO:0000313" key="4">
    <source>
        <dbReference type="Proteomes" id="UP001212841"/>
    </source>
</evidence>
<protein>
    <recommendedName>
        <fullName evidence="2">NYN domain-containing protein</fullName>
    </recommendedName>
</protein>
<dbReference type="PANTHER" id="PTHR14379:SF3">
    <property type="entry name" value="MEIOSIS REGULATOR AND MRNA STABILITY FACTOR 1"/>
    <property type="match status" value="1"/>
</dbReference>
<dbReference type="Gene3D" id="3.40.50.1010">
    <property type="entry name" value="5'-nuclease"/>
    <property type="match status" value="1"/>
</dbReference>
<dbReference type="GO" id="GO:0004540">
    <property type="term" value="F:RNA nuclease activity"/>
    <property type="evidence" value="ECO:0007669"/>
    <property type="project" value="InterPro"/>
</dbReference>
<dbReference type="Pfam" id="PF01936">
    <property type="entry name" value="NYN"/>
    <property type="match status" value="1"/>
</dbReference>
<reference evidence="3" key="1">
    <citation type="submission" date="2020-05" db="EMBL/GenBank/DDBJ databases">
        <title>Phylogenomic resolution of chytrid fungi.</title>
        <authorList>
            <person name="Stajich J.E."/>
            <person name="Amses K."/>
            <person name="Simmons R."/>
            <person name="Seto K."/>
            <person name="Myers J."/>
            <person name="Bonds A."/>
            <person name="Quandt C.A."/>
            <person name="Barry K."/>
            <person name="Liu P."/>
            <person name="Grigoriev I."/>
            <person name="Longcore J.E."/>
            <person name="James T.Y."/>
        </authorList>
    </citation>
    <scope>NUCLEOTIDE SEQUENCE</scope>
    <source>
        <strain evidence="3">JEL0318</strain>
    </source>
</reference>
<feature type="domain" description="NYN" evidence="2">
    <location>
        <begin position="1"/>
        <end position="58"/>
    </location>
</feature>
<dbReference type="InterPro" id="IPR024768">
    <property type="entry name" value="Marf1"/>
</dbReference>
<feature type="region of interest" description="Disordered" evidence="1">
    <location>
        <begin position="92"/>
        <end position="125"/>
    </location>
</feature>
<dbReference type="AlphaFoldDB" id="A0AAD5SE84"/>
<sequence>MMLFAIHNPAPAVIVLISGDGDFSYALSLLNGLQYTIVLVVNNPNAPPVLQNAAQHVLQWRLDVLKVEVNAIAQEVNAEDVSLAGVAPAQPAERSETDFVPTAQTTSHTLDTTPVTSPASRTTQDNRINIALAPPPTSLSRARQGGDVGDVDEVASQNEEDNFGDLIHVLRGFLAEGVPRPQRSKVQMRLLTRNPVLYQRDSVLRNFKQYSTAAEKAGYVVKGGTSAAAWIALA</sequence>
<dbReference type="Proteomes" id="UP001212841">
    <property type="component" value="Unassembled WGS sequence"/>
</dbReference>
<organism evidence="3 4">
    <name type="scientific">Rhizophlyctis rosea</name>
    <dbReference type="NCBI Taxonomy" id="64517"/>
    <lineage>
        <taxon>Eukaryota</taxon>
        <taxon>Fungi</taxon>
        <taxon>Fungi incertae sedis</taxon>
        <taxon>Chytridiomycota</taxon>
        <taxon>Chytridiomycota incertae sedis</taxon>
        <taxon>Chytridiomycetes</taxon>
        <taxon>Rhizophlyctidales</taxon>
        <taxon>Rhizophlyctidaceae</taxon>
        <taxon>Rhizophlyctis</taxon>
    </lineage>
</organism>
<accession>A0AAD5SE84</accession>
<dbReference type="GO" id="GO:1905762">
    <property type="term" value="F:CCR4-NOT complex binding"/>
    <property type="evidence" value="ECO:0007669"/>
    <property type="project" value="TreeGrafter"/>
</dbReference>
<comment type="caution">
    <text evidence="3">The sequence shown here is derived from an EMBL/GenBank/DDBJ whole genome shotgun (WGS) entry which is preliminary data.</text>
</comment>
<feature type="compositionally biased region" description="Polar residues" evidence="1">
    <location>
        <begin position="102"/>
        <end position="125"/>
    </location>
</feature>
<evidence type="ECO:0000259" key="2">
    <source>
        <dbReference type="Pfam" id="PF01936"/>
    </source>
</evidence>
<dbReference type="PANTHER" id="PTHR14379">
    <property type="entry name" value="LIMKAIN B LKAP"/>
    <property type="match status" value="1"/>
</dbReference>
<gene>
    <name evidence="3" type="ORF">HK097_005610</name>
</gene>
<dbReference type="GO" id="GO:0005777">
    <property type="term" value="C:peroxisome"/>
    <property type="evidence" value="ECO:0007669"/>
    <property type="project" value="InterPro"/>
</dbReference>
<name>A0AAD5SE84_9FUNG</name>
<evidence type="ECO:0000256" key="1">
    <source>
        <dbReference type="SAM" id="MobiDB-lite"/>
    </source>
</evidence>
<dbReference type="InterPro" id="IPR021139">
    <property type="entry name" value="NYN"/>
</dbReference>
<dbReference type="EMBL" id="JADGJD010000262">
    <property type="protein sequence ID" value="KAJ3052814.1"/>
    <property type="molecule type" value="Genomic_DNA"/>
</dbReference>
<evidence type="ECO:0000313" key="3">
    <source>
        <dbReference type="EMBL" id="KAJ3052814.1"/>
    </source>
</evidence>
<dbReference type="GO" id="GO:0010468">
    <property type="term" value="P:regulation of gene expression"/>
    <property type="evidence" value="ECO:0007669"/>
    <property type="project" value="InterPro"/>
</dbReference>
<keyword evidence="4" id="KW-1185">Reference proteome</keyword>